<gene>
    <name evidence="3" type="ORF">D2V07_16990</name>
</gene>
<sequence>MTQTTPKRRRCAIYTRKSTEEGLELSFNSLDAQREACAAFILSQAHEGWKAIDELYDDGGFSGGSMDRPGLQQLMEDVEAGKIDIIVVYKVDRLTRSLADFARIVDTLDKRGASFVSVTQAFNTTNSMGRLTLNVLLSFAQFEREVTGERIRDKIAASKKRGMWMGGVVPLGFEVKDRKLLIVPEEAEKVRYIFNRYLGLGSVYLLQSDLAEQGIRTRKRILKDGRVYGGCNFSRGALYQMLANRIYLGEITHHGKSYPGEHDGIIDPETFEKVATRLSLNRVRRKYGEHAVQASVLAGIIWDGEGRRMTPDHASKKGQRYRYYASLKNKERPELRIHRLPASEIEKLVIHQLATKTEASWEGPIPSRELVLEYVEKVTVNSDRVDILFQGAAESITVEAPLIRCGGEVRIDAPGQDWAEARRDPPLIKLIVRAHQAKAAIEDPAVASVDTAAENLNVSKQYFCRLLRLAYLAPDITASIIDGKQPVHLNRQFMARVNNLPLDWASQREMLGFG</sequence>
<dbReference type="AlphaFoldDB" id="A0A418NNW5"/>
<proteinExistence type="predicted"/>
<keyword evidence="4" id="KW-1185">Reference proteome</keyword>
<feature type="domain" description="Recombinase" evidence="2">
    <location>
        <begin position="170"/>
        <end position="284"/>
    </location>
</feature>
<dbReference type="PROSITE" id="PS51737">
    <property type="entry name" value="RECOMBINASE_DNA_BIND"/>
    <property type="match status" value="1"/>
</dbReference>
<dbReference type="SUPFAM" id="SSF53041">
    <property type="entry name" value="Resolvase-like"/>
    <property type="match status" value="1"/>
</dbReference>
<dbReference type="Gene3D" id="3.90.1750.20">
    <property type="entry name" value="Putative Large Serine Recombinase, Chain B, Domain 2"/>
    <property type="match status" value="1"/>
</dbReference>
<dbReference type="InterPro" id="IPR011109">
    <property type="entry name" value="DNA_bind_recombinase_dom"/>
</dbReference>
<feature type="domain" description="Resolvase/invertase-type recombinase catalytic" evidence="1">
    <location>
        <begin position="10"/>
        <end position="162"/>
    </location>
</feature>
<dbReference type="PANTHER" id="PTHR30461:SF23">
    <property type="entry name" value="DNA RECOMBINASE-RELATED"/>
    <property type="match status" value="1"/>
</dbReference>
<dbReference type="InterPro" id="IPR038109">
    <property type="entry name" value="DNA_bind_recomb_sf"/>
</dbReference>
<dbReference type="EMBL" id="QXFL01000011">
    <property type="protein sequence ID" value="RIV83152.1"/>
    <property type="molecule type" value="Genomic_DNA"/>
</dbReference>
<dbReference type="Proteomes" id="UP000286576">
    <property type="component" value="Unassembled WGS sequence"/>
</dbReference>
<accession>A0A418NNW5</accession>
<organism evidence="3 4">
    <name type="scientific">Aurantiacibacter zhengii</name>
    <dbReference type="NCBI Taxonomy" id="2307003"/>
    <lineage>
        <taxon>Bacteria</taxon>
        <taxon>Pseudomonadati</taxon>
        <taxon>Pseudomonadota</taxon>
        <taxon>Alphaproteobacteria</taxon>
        <taxon>Sphingomonadales</taxon>
        <taxon>Erythrobacteraceae</taxon>
        <taxon>Aurantiacibacter</taxon>
    </lineage>
</organism>
<dbReference type="InterPro" id="IPR050639">
    <property type="entry name" value="SSR_resolvase"/>
</dbReference>
<dbReference type="Gene3D" id="3.40.50.1390">
    <property type="entry name" value="Resolvase, N-terminal catalytic domain"/>
    <property type="match status" value="1"/>
</dbReference>
<dbReference type="SMART" id="SM00857">
    <property type="entry name" value="Resolvase"/>
    <property type="match status" value="1"/>
</dbReference>
<dbReference type="PROSITE" id="PS51736">
    <property type="entry name" value="RECOMBINASES_3"/>
    <property type="match status" value="1"/>
</dbReference>
<dbReference type="Pfam" id="PF07508">
    <property type="entry name" value="Recombinase"/>
    <property type="match status" value="1"/>
</dbReference>
<name>A0A418NNW5_9SPHN</name>
<dbReference type="CDD" id="cd03768">
    <property type="entry name" value="SR_ResInv"/>
    <property type="match status" value="1"/>
</dbReference>
<dbReference type="OrthoDB" id="7277848at2"/>
<reference evidence="3 4" key="1">
    <citation type="submission" date="2018-08" db="EMBL/GenBank/DDBJ databases">
        <title>Erythrobacter zhengii sp.nov., a bacterium isolated from deep-sea sediment.</title>
        <authorList>
            <person name="Fang C."/>
            <person name="Wu Y.-H."/>
            <person name="Sun C."/>
            <person name="Wang H."/>
            <person name="Cheng H."/>
            <person name="Meng F.-X."/>
            <person name="Wang C.-S."/>
            <person name="Xu X.-W."/>
        </authorList>
    </citation>
    <scope>NUCLEOTIDE SEQUENCE [LARGE SCALE GENOMIC DNA]</scope>
    <source>
        <strain evidence="3 4">V18</strain>
    </source>
</reference>
<dbReference type="PANTHER" id="PTHR30461">
    <property type="entry name" value="DNA-INVERTASE FROM LAMBDOID PROPHAGE"/>
    <property type="match status" value="1"/>
</dbReference>
<evidence type="ECO:0000259" key="1">
    <source>
        <dbReference type="PROSITE" id="PS51736"/>
    </source>
</evidence>
<dbReference type="InterPro" id="IPR036162">
    <property type="entry name" value="Resolvase-like_N_sf"/>
</dbReference>
<dbReference type="GO" id="GO:0000150">
    <property type="term" value="F:DNA strand exchange activity"/>
    <property type="evidence" value="ECO:0007669"/>
    <property type="project" value="InterPro"/>
</dbReference>
<dbReference type="Pfam" id="PF00239">
    <property type="entry name" value="Resolvase"/>
    <property type="match status" value="1"/>
</dbReference>
<dbReference type="GO" id="GO:0003677">
    <property type="term" value="F:DNA binding"/>
    <property type="evidence" value="ECO:0007669"/>
    <property type="project" value="InterPro"/>
</dbReference>
<comment type="caution">
    <text evidence="3">The sequence shown here is derived from an EMBL/GenBank/DDBJ whole genome shotgun (WGS) entry which is preliminary data.</text>
</comment>
<dbReference type="InterPro" id="IPR006119">
    <property type="entry name" value="Resolv_N"/>
</dbReference>
<evidence type="ECO:0000313" key="3">
    <source>
        <dbReference type="EMBL" id="RIV83152.1"/>
    </source>
</evidence>
<dbReference type="RefSeq" id="WP_119588102.1">
    <property type="nucleotide sequence ID" value="NZ_CAWODQ010000003.1"/>
</dbReference>
<evidence type="ECO:0000259" key="2">
    <source>
        <dbReference type="PROSITE" id="PS51737"/>
    </source>
</evidence>
<protein>
    <submittedName>
        <fullName evidence="3">Recombinase family protein</fullName>
    </submittedName>
</protein>
<evidence type="ECO:0000313" key="4">
    <source>
        <dbReference type="Proteomes" id="UP000286576"/>
    </source>
</evidence>